<evidence type="ECO:0000256" key="1">
    <source>
        <dbReference type="SAM" id="MobiDB-lite"/>
    </source>
</evidence>
<reference evidence="2" key="1">
    <citation type="journal article" date="2014" name="Front. Microbiol.">
        <title>High frequency of phylogenetically diverse reductive dehalogenase-homologous genes in deep subseafloor sedimentary metagenomes.</title>
        <authorList>
            <person name="Kawai M."/>
            <person name="Futagami T."/>
            <person name="Toyoda A."/>
            <person name="Takaki Y."/>
            <person name="Nishi S."/>
            <person name="Hori S."/>
            <person name="Arai W."/>
            <person name="Tsubouchi T."/>
            <person name="Morono Y."/>
            <person name="Uchiyama I."/>
            <person name="Ito T."/>
            <person name="Fujiyama A."/>
            <person name="Inagaki F."/>
            <person name="Takami H."/>
        </authorList>
    </citation>
    <scope>NUCLEOTIDE SEQUENCE</scope>
    <source>
        <strain evidence="2">Expedition CK06-06</strain>
    </source>
</reference>
<name>X1Q289_9ZZZZ</name>
<gene>
    <name evidence="2" type="ORF">S06H3_67000</name>
</gene>
<dbReference type="AlphaFoldDB" id="X1Q289"/>
<feature type="compositionally biased region" description="Basic residues" evidence="1">
    <location>
        <begin position="20"/>
        <end position="38"/>
    </location>
</feature>
<comment type="caution">
    <text evidence="2">The sequence shown here is derived from an EMBL/GenBank/DDBJ whole genome shotgun (WGS) entry which is preliminary data.</text>
</comment>
<dbReference type="EMBL" id="BARV01046051">
    <property type="protein sequence ID" value="GAI62647.1"/>
    <property type="molecule type" value="Genomic_DNA"/>
</dbReference>
<protein>
    <submittedName>
        <fullName evidence="2">Uncharacterized protein</fullName>
    </submittedName>
</protein>
<proteinExistence type="predicted"/>
<evidence type="ECO:0000313" key="2">
    <source>
        <dbReference type="EMBL" id="GAI62647.1"/>
    </source>
</evidence>
<organism evidence="2">
    <name type="scientific">marine sediment metagenome</name>
    <dbReference type="NCBI Taxonomy" id="412755"/>
    <lineage>
        <taxon>unclassified sequences</taxon>
        <taxon>metagenomes</taxon>
        <taxon>ecological metagenomes</taxon>
    </lineage>
</organism>
<accession>X1Q289</accession>
<feature type="compositionally biased region" description="Basic and acidic residues" evidence="1">
    <location>
        <begin position="1"/>
        <end position="10"/>
    </location>
</feature>
<sequence>TESRNEKGRDNAATCVPQKSTRHKYGGANRRRNPPKTV</sequence>
<feature type="non-terminal residue" evidence="2">
    <location>
        <position position="38"/>
    </location>
</feature>
<feature type="region of interest" description="Disordered" evidence="1">
    <location>
        <begin position="1"/>
        <end position="38"/>
    </location>
</feature>
<feature type="non-terminal residue" evidence="2">
    <location>
        <position position="1"/>
    </location>
</feature>